<sequence length="84" mass="9424">MSAYSKCSVNFKYALVISVFIKYPKSSISLRITNTSESLFPRISCFSNSSRSPCVFITSISSSNLSKVFSAFCLFFPLRRLLSN</sequence>
<keyword evidence="2" id="KW-1185">Reference proteome</keyword>
<name>A0A7J7P7M9_9MAGN</name>
<organism evidence="1 2">
    <name type="scientific">Kingdonia uniflora</name>
    <dbReference type="NCBI Taxonomy" id="39325"/>
    <lineage>
        <taxon>Eukaryota</taxon>
        <taxon>Viridiplantae</taxon>
        <taxon>Streptophyta</taxon>
        <taxon>Embryophyta</taxon>
        <taxon>Tracheophyta</taxon>
        <taxon>Spermatophyta</taxon>
        <taxon>Magnoliopsida</taxon>
        <taxon>Ranunculales</taxon>
        <taxon>Circaeasteraceae</taxon>
        <taxon>Kingdonia</taxon>
    </lineage>
</organism>
<accession>A0A7J7P7M9</accession>
<evidence type="ECO:0000313" key="1">
    <source>
        <dbReference type="EMBL" id="KAF6175144.1"/>
    </source>
</evidence>
<reference evidence="1 2" key="1">
    <citation type="journal article" date="2020" name="IScience">
        <title>Genome Sequencing of the Endangered Kingdonia uniflora (Circaeasteraceae, Ranunculales) Reveals Potential Mechanisms of Evolutionary Specialization.</title>
        <authorList>
            <person name="Sun Y."/>
            <person name="Deng T."/>
            <person name="Zhang A."/>
            <person name="Moore M.J."/>
            <person name="Landis J.B."/>
            <person name="Lin N."/>
            <person name="Zhang H."/>
            <person name="Zhang X."/>
            <person name="Huang J."/>
            <person name="Zhang X."/>
            <person name="Sun H."/>
            <person name="Wang H."/>
        </authorList>
    </citation>
    <scope>NUCLEOTIDE SEQUENCE [LARGE SCALE GENOMIC DNA]</scope>
    <source>
        <strain evidence="1">TB1705</strain>
        <tissue evidence="1">Leaf</tissue>
    </source>
</reference>
<comment type="caution">
    <text evidence="1">The sequence shown here is derived from an EMBL/GenBank/DDBJ whole genome shotgun (WGS) entry which is preliminary data.</text>
</comment>
<protein>
    <submittedName>
        <fullName evidence="1">Uncharacterized protein</fullName>
    </submittedName>
</protein>
<proteinExistence type="predicted"/>
<dbReference type="Proteomes" id="UP000541444">
    <property type="component" value="Unassembled WGS sequence"/>
</dbReference>
<dbReference type="EMBL" id="JACGCM010000215">
    <property type="protein sequence ID" value="KAF6175144.1"/>
    <property type="molecule type" value="Genomic_DNA"/>
</dbReference>
<dbReference type="AlphaFoldDB" id="A0A7J7P7M9"/>
<evidence type="ECO:0000313" key="2">
    <source>
        <dbReference type="Proteomes" id="UP000541444"/>
    </source>
</evidence>
<gene>
    <name evidence="1" type="ORF">GIB67_022825</name>
</gene>